<proteinExistence type="predicted"/>
<comment type="caution">
    <text evidence="2">The sequence shown here is derived from an EMBL/GenBank/DDBJ whole genome shotgun (WGS) entry which is preliminary data.</text>
</comment>
<name>A0ABV5M3I0_9ACTN</name>
<feature type="region of interest" description="Disordered" evidence="1">
    <location>
        <begin position="1"/>
        <end position="23"/>
    </location>
</feature>
<keyword evidence="3" id="KW-1185">Reference proteome</keyword>
<dbReference type="RefSeq" id="WP_223103492.1">
    <property type="nucleotide sequence ID" value="NZ_CP061913.1"/>
</dbReference>
<evidence type="ECO:0000313" key="3">
    <source>
        <dbReference type="Proteomes" id="UP001589608"/>
    </source>
</evidence>
<organism evidence="2 3">
    <name type="scientific">Dactylosporangium vinaceum</name>
    <dbReference type="NCBI Taxonomy" id="53362"/>
    <lineage>
        <taxon>Bacteria</taxon>
        <taxon>Bacillati</taxon>
        <taxon>Actinomycetota</taxon>
        <taxon>Actinomycetes</taxon>
        <taxon>Micromonosporales</taxon>
        <taxon>Micromonosporaceae</taxon>
        <taxon>Dactylosporangium</taxon>
    </lineage>
</organism>
<gene>
    <name evidence="2" type="ORF">ACFFTR_09985</name>
</gene>
<protein>
    <submittedName>
        <fullName evidence="2">Uncharacterized protein</fullName>
    </submittedName>
</protein>
<dbReference type="Proteomes" id="UP001589608">
    <property type="component" value="Unassembled WGS sequence"/>
</dbReference>
<evidence type="ECO:0000256" key="1">
    <source>
        <dbReference type="SAM" id="MobiDB-lite"/>
    </source>
</evidence>
<feature type="compositionally biased region" description="Polar residues" evidence="1">
    <location>
        <begin position="1"/>
        <end position="11"/>
    </location>
</feature>
<dbReference type="EMBL" id="JBHMCA010000020">
    <property type="protein sequence ID" value="MFB9443413.1"/>
    <property type="molecule type" value="Genomic_DNA"/>
</dbReference>
<accession>A0ABV5M3I0</accession>
<reference evidence="2 3" key="1">
    <citation type="submission" date="2024-09" db="EMBL/GenBank/DDBJ databases">
        <authorList>
            <person name="Sun Q."/>
            <person name="Mori K."/>
        </authorList>
    </citation>
    <scope>NUCLEOTIDE SEQUENCE [LARGE SCALE GENOMIC DNA]</scope>
    <source>
        <strain evidence="2 3">JCM 3307</strain>
    </source>
</reference>
<sequence length="63" mass="6892">MPSITGLNGSSFDARGGNGLRGRDHVHVNAARTVCRLTRYFAAIPRPDNPPLESLRIADLRHP</sequence>
<evidence type="ECO:0000313" key="2">
    <source>
        <dbReference type="EMBL" id="MFB9443413.1"/>
    </source>
</evidence>